<dbReference type="SUPFAM" id="SSF81296">
    <property type="entry name" value="E set domains"/>
    <property type="match status" value="1"/>
</dbReference>
<gene>
    <name evidence="6" type="ORF">FHS52_002436</name>
    <name evidence="7" type="ORF">GRI59_07480</name>
</gene>
<feature type="signal peptide" evidence="4">
    <location>
        <begin position="1"/>
        <end position="27"/>
    </location>
</feature>
<dbReference type="Gene3D" id="2.60.40.1220">
    <property type="match status" value="1"/>
</dbReference>
<feature type="region of interest" description="Disordered" evidence="3">
    <location>
        <begin position="130"/>
        <end position="150"/>
    </location>
</feature>
<evidence type="ECO:0000256" key="4">
    <source>
        <dbReference type="SAM" id="SignalP"/>
    </source>
</evidence>
<dbReference type="EMBL" id="WTYB01000002">
    <property type="protein sequence ID" value="MXP38454.1"/>
    <property type="molecule type" value="Genomic_DNA"/>
</dbReference>
<dbReference type="OrthoDB" id="7605523at2"/>
<evidence type="ECO:0000313" key="9">
    <source>
        <dbReference type="Proteomes" id="UP000548685"/>
    </source>
</evidence>
<reference evidence="6 9" key="2">
    <citation type="submission" date="2020-08" db="EMBL/GenBank/DDBJ databases">
        <title>Genomic Encyclopedia of Type Strains, Phase IV (KMG-IV): sequencing the most valuable type-strain genomes for metagenomic binning, comparative biology and taxonomic classification.</title>
        <authorList>
            <person name="Goeker M."/>
        </authorList>
    </citation>
    <scope>NUCLEOTIDE SEQUENCE [LARGE SCALE GENOMIC DNA]</scope>
    <source>
        <strain evidence="6 9">DSM 8510</strain>
    </source>
</reference>
<evidence type="ECO:0000256" key="2">
    <source>
        <dbReference type="ARBA" id="ARBA00023008"/>
    </source>
</evidence>
<reference evidence="7 8" key="1">
    <citation type="submission" date="2019-12" db="EMBL/GenBank/DDBJ databases">
        <title>Genomic-based taxomic classification of the family Erythrobacteraceae.</title>
        <authorList>
            <person name="Xu L."/>
        </authorList>
    </citation>
    <scope>NUCLEOTIDE SEQUENCE [LARGE SCALE GENOMIC DNA]</scope>
    <source>
        <strain evidence="7 8">JCM 10282</strain>
    </source>
</reference>
<evidence type="ECO:0000313" key="8">
    <source>
        <dbReference type="Proteomes" id="UP000430021"/>
    </source>
</evidence>
<evidence type="ECO:0000256" key="1">
    <source>
        <dbReference type="ARBA" id="ARBA00022729"/>
    </source>
</evidence>
<dbReference type="GO" id="GO:0005507">
    <property type="term" value="F:copper ion binding"/>
    <property type="evidence" value="ECO:0007669"/>
    <property type="project" value="InterPro"/>
</dbReference>
<evidence type="ECO:0000256" key="3">
    <source>
        <dbReference type="SAM" id="MobiDB-lite"/>
    </source>
</evidence>
<keyword evidence="1 4" id="KW-0732">Signal</keyword>
<dbReference type="GO" id="GO:0042597">
    <property type="term" value="C:periplasmic space"/>
    <property type="evidence" value="ECO:0007669"/>
    <property type="project" value="InterPro"/>
</dbReference>
<sequence length="150" mass="15990">MTKGGVAMRIFVLMAALAGMLASPAAAEKLDPRDMLVASSPAKDSIVAEGIETIALTFAEPAEVISVTVRLPDDTEVNAEPETPYLRRKQKQVRYRLPVPLEEAGGYTISYLLTSKSFKSLNGFVEFEIAGDPGSTVPGPPSAPGPQERD</sequence>
<keyword evidence="9" id="KW-1185">Reference proteome</keyword>
<dbReference type="InterPro" id="IPR014756">
    <property type="entry name" value="Ig_E-set"/>
</dbReference>
<dbReference type="AlphaFoldDB" id="A0A6I4UKZ8"/>
<dbReference type="Pfam" id="PF04234">
    <property type="entry name" value="CopC"/>
    <property type="match status" value="1"/>
</dbReference>
<comment type="caution">
    <text evidence="7">The sequence shown here is derived from an EMBL/GenBank/DDBJ whole genome shotgun (WGS) entry which is preliminary data.</text>
</comment>
<evidence type="ECO:0000313" key="6">
    <source>
        <dbReference type="EMBL" id="MBB3776467.1"/>
    </source>
</evidence>
<feature type="domain" description="CopC" evidence="5">
    <location>
        <begin position="35"/>
        <end position="129"/>
    </location>
</feature>
<accession>A0A6I4UKZ8</accession>
<protein>
    <submittedName>
        <fullName evidence="6">Methionine-rich copper-binding protein CopC</fullName>
    </submittedName>
</protein>
<feature type="chain" id="PRO_5026268763" evidence="4">
    <location>
        <begin position="28"/>
        <end position="150"/>
    </location>
</feature>
<dbReference type="Proteomes" id="UP000430021">
    <property type="component" value="Unassembled WGS sequence"/>
</dbReference>
<keyword evidence="2" id="KW-0186">Copper</keyword>
<name>A0A6I4UKZ8_9SPHN</name>
<dbReference type="InterPro" id="IPR014755">
    <property type="entry name" value="Cu-Rt/internalin_Ig-like"/>
</dbReference>
<evidence type="ECO:0000259" key="5">
    <source>
        <dbReference type="Pfam" id="PF04234"/>
    </source>
</evidence>
<dbReference type="InterPro" id="IPR007348">
    <property type="entry name" value="CopC_dom"/>
</dbReference>
<dbReference type="GO" id="GO:0046688">
    <property type="term" value="P:response to copper ion"/>
    <property type="evidence" value="ECO:0007669"/>
    <property type="project" value="InterPro"/>
</dbReference>
<dbReference type="RefSeq" id="WP_160760608.1">
    <property type="nucleotide sequence ID" value="NZ_BAAADZ010000010.1"/>
</dbReference>
<organism evidence="7 8">
    <name type="scientific">Erythrobacter ramosus</name>
    <dbReference type="NCBI Taxonomy" id="35811"/>
    <lineage>
        <taxon>Bacteria</taxon>
        <taxon>Pseudomonadati</taxon>
        <taxon>Pseudomonadota</taxon>
        <taxon>Alphaproteobacteria</taxon>
        <taxon>Sphingomonadales</taxon>
        <taxon>Erythrobacteraceae</taxon>
        <taxon>Erythrobacter/Porphyrobacter group</taxon>
        <taxon>Erythrobacter</taxon>
    </lineage>
</organism>
<evidence type="ECO:0000313" key="7">
    <source>
        <dbReference type="EMBL" id="MXP38454.1"/>
    </source>
</evidence>
<dbReference type="Proteomes" id="UP000548685">
    <property type="component" value="Unassembled WGS sequence"/>
</dbReference>
<dbReference type="EMBL" id="JACICE010000002">
    <property type="protein sequence ID" value="MBB3776467.1"/>
    <property type="molecule type" value="Genomic_DNA"/>
</dbReference>
<proteinExistence type="predicted"/>